<dbReference type="InterPro" id="IPR012899">
    <property type="entry name" value="LTXXQ"/>
</dbReference>
<dbReference type="PANTHER" id="PTHR38102:SF1">
    <property type="entry name" value="PERIPLASMIC CHAPERONE SPY"/>
    <property type="match status" value="1"/>
</dbReference>
<evidence type="ECO:0000256" key="4">
    <source>
        <dbReference type="ARBA" id="ARBA00022764"/>
    </source>
</evidence>
<keyword evidence="3 5" id="KW-0732">Signal</keyword>
<evidence type="ECO:0000313" key="6">
    <source>
        <dbReference type="EMBL" id="VWB96907.1"/>
    </source>
</evidence>
<dbReference type="Proteomes" id="UP000494218">
    <property type="component" value="Unassembled WGS sequence"/>
</dbReference>
<dbReference type="AlphaFoldDB" id="A0A6P2NQC2"/>
<evidence type="ECO:0000256" key="5">
    <source>
        <dbReference type="SAM" id="SignalP"/>
    </source>
</evidence>
<evidence type="ECO:0008006" key="8">
    <source>
        <dbReference type="Google" id="ProtNLM"/>
    </source>
</evidence>
<evidence type="ECO:0000256" key="3">
    <source>
        <dbReference type="ARBA" id="ARBA00022729"/>
    </source>
</evidence>
<dbReference type="InterPro" id="IPR052211">
    <property type="entry name" value="Cpx_auxiliary_protein"/>
</dbReference>
<protein>
    <recommendedName>
        <fullName evidence="8">Periplasmic heavy metal sensor</fullName>
    </recommendedName>
</protein>
<keyword evidence="4" id="KW-0574">Periplasm</keyword>
<dbReference type="GO" id="GO:0042597">
    <property type="term" value="C:periplasmic space"/>
    <property type="evidence" value="ECO:0007669"/>
    <property type="project" value="UniProtKB-SubCell"/>
</dbReference>
<evidence type="ECO:0000256" key="2">
    <source>
        <dbReference type="ARBA" id="ARBA00008441"/>
    </source>
</evidence>
<evidence type="ECO:0000256" key="1">
    <source>
        <dbReference type="ARBA" id="ARBA00004418"/>
    </source>
</evidence>
<reference evidence="6 7" key="1">
    <citation type="submission" date="2019-09" db="EMBL/GenBank/DDBJ databases">
        <authorList>
            <person name="Depoorter E."/>
        </authorList>
    </citation>
    <scope>NUCLEOTIDE SEQUENCE [LARGE SCALE GENOMIC DNA]</scope>
    <source>
        <strain evidence="6">LMG 23254</strain>
    </source>
</reference>
<dbReference type="Gene3D" id="1.20.120.1490">
    <property type="match status" value="1"/>
</dbReference>
<dbReference type="Pfam" id="PF07813">
    <property type="entry name" value="LTXXQ"/>
    <property type="match status" value="1"/>
</dbReference>
<feature type="signal peptide" evidence="5">
    <location>
        <begin position="1"/>
        <end position="25"/>
    </location>
</feature>
<feature type="chain" id="PRO_5027074074" description="Periplasmic heavy metal sensor" evidence="5">
    <location>
        <begin position="26"/>
        <end position="194"/>
    </location>
</feature>
<dbReference type="EMBL" id="CABVPW010000023">
    <property type="protein sequence ID" value="VWB96907.1"/>
    <property type="molecule type" value="Genomic_DNA"/>
</dbReference>
<comment type="subcellular location">
    <subcellularLocation>
        <location evidence="1">Periplasm</location>
    </subcellularLocation>
</comment>
<comment type="similarity">
    <text evidence="2">Belongs to the CpxP/Spy family.</text>
</comment>
<gene>
    <name evidence="6" type="ORF">BLA23254_04605</name>
</gene>
<dbReference type="RefSeq" id="WP_175033190.1">
    <property type="nucleotide sequence ID" value="NZ_CABVPW010000023.1"/>
</dbReference>
<accession>A0A6P2NQC2</accession>
<sequence>MNQTWRRGKLAGYACSVIVMSTTPAIVSGQSASAPVTDNAQWGYGMGPGMMHGGGGKFGPGMVGGYGGGMAPGMMGGYGWGMGPGMMGNDGWWTGLDLSSDQQAKINKLLDQTRRSHWALMGQMMDQQSRLRDLYSAPKRDTAAIDETQKAIAKLRQQMYDASADAHKRIEALLTKEQQARFRDYWRKGAEAGW</sequence>
<organism evidence="6 7">
    <name type="scientific">Burkholderia lata (strain ATCC 17760 / DSM 23089 / LMG 22485 / NCIMB 9086 / R18194 / 383)</name>
    <dbReference type="NCBI Taxonomy" id="482957"/>
    <lineage>
        <taxon>Bacteria</taxon>
        <taxon>Pseudomonadati</taxon>
        <taxon>Pseudomonadota</taxon>
        <taxon>Betaproteobacteria</taxon>
        <taxon>Burkholderiales</taxon>
        <taxon>Burkholderiaceae</taxon>
        <taxon>Burkholderia</taxon>
        <taxon>Burkholderia cepacia complex</taxon>
    </lineage>
</organism>
<evidence type="ECO:0000313" key="7">
    <source>
        <dbReference type="Proteomes" id="UP000494218"/>
    </source>
</evidence>
<name>A0A6P2NQC2_BURL3</name>
<proteinExistence type="inferred from homology"/>
<dbReference type="PANTHER" id="PTHR38102">
    <property type="entry name" value="PERIPLASMIC CHAPERONE SPY"/>
    <property type="match status" value="1"/>
</dbReference>